<keyword evidence="4 5" id="KW-0274">FAD</keyword>
<evidence type="ECO:0000256" key="1">
    <source>
        <dbReference type="ARBA" id="ARBA00001974"/>
    </source>
</evidence>
<keyword evidence="3" id="KW-0285">Flavoprotein</keyword>
<evidence type="ECO:0000256" key="2">
    <source>
        <dbReference type="ARBA" id="ARBA00010790"/>
    </source>
</evidence>
<evidence type="ECO:0000259" key="7">
    <source>
        <dbReference type="Pfam" id="PF05199"/>
    </source>
</evidence>
<feature type="binding site" evidence="5">
    <location>
        <position position="253"/>
    </location>
    <ligand>
        <name>FAD</name>
        <dbReference type="ChEBI" id="CHEBI:57692"/>
    </ligand>
</feature>
<evidence type="ECO:0000259" key="6">
    <source>
        <dbReference type="Pfam" id="PF00732"/>
    </source>
</evidence>
<dbReference type="SUPFAM" id="SSF54373">
    <property type="entry name" value="FAD-linked reductases, C-terminal domain"/>
    <property type="match status" value="1"/>
</dbReference>
<gene>
    <name evidence="8" type="ORF">PoB_002516000</name>
</gene>
<proteinExistence type="inferred from homology"/>
<reference evidence="8 9" key="1">
    <citation type="journal article" date="2021" name="Elife">
        <title>Chloroplast acquisition without the gene transfer in kleptoplastic sea slugs, Plakobranchus ocellatus.</title>
        <authorList>
            <person name="Maeda T."/>
            <person name="Takahashi S."/>
            <person name="Yoshida T."/>
            <person name="Shimamura S."/>
            <person name="Takaki Y."/>
            <person name="Nagai Y."/>
            <person name="Toyoda A."/>
            <person name="Suzuki Y."/>
            <person name="Arimoto A."/>
            <person name="Ishii H."/>
            <person name="Satoh N."/>
            <person name="Nishiyama T."/>
            <person name="Hasebe M."/>
            <person name="Maruyama T."/>
            <person name="Minagawa J."/>
            <person name="Obokata J."/>
            <person name="Shigenobu S."/>
        </authorList>
    </citation>
    <scope>NUCLEOTIDE SEQUENCE [LARGE SCALE GENOMIC DNA]</scope>
</reference>
<dbReference type="GO" id="GO:0016614">
    <property type="term" value="F:oxidoreductase activity, acting on CH-OH group of donors"/>
    <property type="evidence" value="ECO:0007669"/>
    <property type="project" value="InterPro"/>
</dbReference>
<dbReference type="SUPFAM" id="SSF51905">
    <property type="entry name" value="FAD/NAD(P)-binding domain"/>
    <property type="match status" value="1"/>
</dbReference>
<comment type="caution">
    <text evidence="8">The sequence shown here is derived from an EMBL/GenBank/DDBJ whole genome shotgun (WGS) entry which is preliminary data.</text>
</comment>
<organism evidence="8 9">
    <name type="scientific">Plakobranchus ocellatus</name>
    <dbReference type="NCBI Taxonomy" id="259542"/>
    <lineage>
        <taxon>Eukaryota</taxon>
        <taxon>Metazoa</taxon>
        <taxon>Spiralia</taxon>
        <taxon>Lophotrochozoa</taxon>
        <taxon>Mollusca</taxon>
        <taxon>Gastropoda</taxon>
        <taxon>Heterobranchia</taxon>
        <taxon>Euthyneura</taxon>
        <taxon>Panpulmonata</taxon>
        <taxon>Sacoglossa</taxon>
        <taxon>Placobranchoidea</taxon>
        <taxon>Plakobranchidae</taxon>
        <taxon>Plakobranchus</taxon>
    </lineage>
</organism>
<dbReference type="PANTHER" id="PTHR11552:SF147">
    <property type="entry name" value="CHOLINE DEHYDROGENASE, MITOCHONDRIAL"/>
    <property type="match status" value="1"/>
</dbReference>
<name>A0AAV3ZU43_9GAST</name>
<dbReference type="Pfam" id="PF00732">
    <property type="entry name" value="GMC_oxred_N"/>
    <property type="match status" value="1"/>
</dbReference>
<dbReference type="InterPro" id="IPR036188">
    <property type="entry name" value="FAD/NAD-bd_sf"/>
</dbReference>
<keyword evidence="9" id="KW-1185">Reference proteome</keyword>
<evidence type="ECO:0000313" key="8">
    <source>
        <dbReference type="EMBL" id="GFN98654.1"/>
    </source>
</evidence>
<evidence type="ECO:0000256" key="3">
    <source>
        <dbReference type="ARBA" id="ARBA00022630"/>
    </source>
</evidence>
<dbReference type="PIRSF" id="PIRSF000137">
    <property type="entry name" value="Alcohol_oxidase"/>
    <property type="match status" value="1"/>
</dbReference>
<evidence type="ECO:0000256" key="5">
    <source>
        <dbReference type="PIRSR" id="PIRSR000137-2"/>
    </source>
</evidence>
<feature type="domain" description="Glucose-methanol-choline oxidoreductase N-terminal" evidence="6">
    <location>
        <begin position="41"/>
        <end position="313"/>
    </location>
</feature>
<evidence type="ECO:0000313" key="9">
    <source>
        <dbReference type="Proteomes" id="UP000735302"/>
    </source>
</evidence>
<dbReference type="GO" id="GO:0050660">
    <property type="term" value="F:flavin adenine dinucleotide binding"/>
    <property type="evidence" value="ECO:0007669"/>
    <property type="project" value="InterPro"/>
</dbReference>
<dbReference type="InterPro" id="IPR007867">
    <property type="entry name" value="GMC_OxRtase_C"/>
</dbReference>
<dbReference type="InterPro" id="IPR000172">
    <property type="entry name" value="GMC_OxRdtase_N"/>
</dbReference>
<dbReference type="AlphaFoldDB" id="A0AAV3ZU43"/>
<feature type="binding site" evidence="5">
    <location>
        <position position="124"/>
    </location>
    <ligand>
        <name>FAD</name>
        <dbReference type="ChEBI" id="CHEBI:57692"/>
    </ligand>
</feature>
<dbReference type="Gene3D" id="3.30.410.40">
    <property type="match status" value="1"/>
</dbReference>
<feature type="domain" description="Glucose-methanol-choline oxidoreductase C-terminal" evidence="7">
    <location>
        <begin position="401"/>
        <end position="543"/>
    </location>
</feature>
<dbReference type="EMBL" id="BLXT01002861">
    <property type="protein sequence ID" value="GFN98654.1"/>
    <property type="molecule type" value="Genomic_DNA"/>
</dbReference>
<comment type="cofactor">
    <cofactor evidence="1 5">
        <name>FAD</name>
        <dbReference type="ChEBI" id="CHEBI:57692"/>
    </cofactor>
</comment>
<protein>
    <submittedName>
        <fullName evidence="8">Oxygen-dependent choline dehydrogenase</fullName>
    </submittedName>
</protein>
<dbReference type="Proteomes" id="UP000735302">
    <property type="component" value="Unassembled WGS sequence"/>
</dbReference>
<accession>A0AAV3ZU43</accession>
<evidence type="ECO:0000256" key="4">
    <source>
        <dbReference type="ARBA" id="ARBA00022827"/>
    </source>
</evidence>
<dbReference type="PANTHER" id="PTHR11552">
    <property type="entry name" value="GLUCOSE-METHANOL-CHOLINE GMC OXIDOREDUCTASE"/>
    <property type="match status" value="1"/>
</dbReference>
<dbReference type="Gene3D" id="3.50.50.60">
    <property type="entry name" value="FAD/NAD(P)-binding domain"/>
    <property type="match status" value="1"/>
</dbReference>
<comment type="similarity">
    <text evidence="2">Belongs to the GMC oxidoreductase family.</text>
</comment>
<sequence>MGPVSVKVAVAALIVALALGLFYPSVFQKAPPLATSINVTYDYIVVGGGAAGSVLAARLSENSNVSVLLLEAGSSDWGNTVIDVPALFPLAMDSDIDWSYTTERHEEVLTNLLNETSRWPRGKVLGGSGSINLMLVVRGSRHDYDRWARYTADETWDYKHVLPYFKRMEDVQIHGLGGSRFRGQGGPLTVSGQKPSLLAEKIVQAGKDLGFPDNSIFHVQSNTMNGKRMSSSRAYLHPAMDRPNLDVAVHSHVQKVIIKDKRATGVEVIRYGRKLTINAKKEVILSAGVIGSPHILLLSGVGPKKQLEDLHVHKSTLIVTPIKEIHCPWSKPSAFETVSFQNLAPESKEKDWPDVEMHILSMPSNTAALAGLHLKPESLQERKYRDEYEYGIACFPTLLRPESRGSITLKSTDPFDYPRIKANYLSTEYDIDILIKGIKSCEALANTKTLQSVGAKFLDTKPLTPCKEFEFDSHDYWRCVVRMETFSVYHPVGTCKMGPKDDRTAVVDSQLRVQGVSGLRVADASIMPWITSGNTHFPSIMIAERAADMILGKPVLPPQDLV</sequence>
<dbReference type="Pfam" id="PF05199">
    <property type="entry name" value="GMC_oxred_C"/>
    <property type="match status" value="1"/>
</dbReference>
<dbReference type="InterPro" id="IPR012132">
    <property type="entry name" value="GMC_OxRdtase"/>
</dbReference>